<name>A0A194SC52_RHOGW</name>
<reference evidence="2 3" key="1">
    <citation type="journal article" date="2015" name="Front. Microbiol.">
        <title>Genome sequence of the plant growth promoting endophytic yeast Rhodotorula graminis WP1.</title>
        <authorList>
            <person name="Firrincieli A."/>
            <person name="Otillar R."/>
            <person name="Salamov A."/>
            <person name="Schmutz J."/>
            <person name="Khan Z."/>
            <person name="Redman R.S."/>
            <person name="Fleck N.D."/>
            <person name="Lindquist E."/>
            <person name="Grigoriev I.V."/>
            <person name="Doty S.L."/>
        </authorList>
    </citation>
    <scope>NUCLEOTIDE SEQUENCE [LARGE SCALE GENOMIC DNA]</scope>
    <source>
        <strain evidence="2 3">WP1</strain>
    </source>
</reference>
<feature type="region of interest" description="Disordered" evidence="1">
    <location>
        <begin position="1"/>
        <end position="178"/>
    </location>
</feature>
<evidence type="ECO:0000313" key="2">
    <source>
        <dbReference type="EMBL" id="KPV78182.1"/>
    </source>
</evidence>
<protein>
    <submittedName>
        <fullName evidence="2">Uncharacterized protein</fullName>
    </submittedName>
</protein>
<dbReference type="RefSeq" id="XP_018274231.1">
    <property type="nucleotide sequence ID" value="XM_018413758.1"/>
</dbReference>
<proteinExistence type="predicted"/>
<feature type="compositionally biased region" description="Low complexity" evidence="1">
    <location>
        <begin position="85"/>
        <end position="154"/>
    </location>
</feature>
<dbReference type="AlphaFoldDB" id="A0A194SC52"/>
<dbReference type="Proteomes" id="UP000053890">
    <property type="component" value="Unassembled WGS sequence"/>
</dbReference>
<evidence type="ECO:0000256" key="1">
    <source>
        <dbReference type="SAM" id="MobiDB-lite"/>
    </source>
</evidence>
<accession>A0A194SC52</accession>
<keyword evidence="3" id="KW-1185">Reference proteome</keyword>
<evidence type="ECO:0000313" key="3">
    <source>
        <dbReference type="Proteomes" id="UP000053890"/>
    </source>
</evidence>
<dbReference type="GeneID" id="28974207"/>
<organism evidence="2 3">
    <name type="scientific">Rhodotorula graminis (strain WP1)</name>
    <dbReference type="NCBI Taxonomy" id="578459"/>
    <lineage>
        <taxon>Eukaryota</taxon>
        <taxon>Fungi</taxon>
        <taxon>Dikarya</taxon>
        <taxon>Basidiomycota</taxon>
        <taxon>Pucciniomycotina</taxon>
        <taxon>Microbotryomycetes</taxon>
        <taxon>Sporidiobolales</taxon>
        <taxon>Sporidiobolaceae</taxon>
        <taxon>Rhodotorula</taxon>
    </lineage>
</organism>
<feature type="compositionally biased region" description="Low complexity" evidence="1">
    <location>
        <begin position="34"/>
        <end position="53"/>
    </location>
</feature>
<gene>
    <name evidence="2" type="ORF">RHOBADRAFT_40726</name>
</gene>
<dbReference type="EMBL" id="KQ474073">
    <property type="protein sequence ID" value="KPV78182.1"/>
    <property type="molecule type" value="Genomic_DNA"/>
</dbReference>
<dbReference type="OrthoDB" id="2529817at2759"/>
<sequence length="321" mass="34098">MHKPPSPLKQSQPALYPPPHESHLVWTHPHPFGPALAVDPASSSSPSTSFGAPQTPPRFCASAGAFALPGIDEATTTSRTERTRNPSTESSSFPSHASLSSSKGSFDDSSFASDSPPDSLPSPSTSPDTSLGSSALLAAAAAPPSSSSAFALPRPLVPPPLRRATSCTSPMQCDPAAAPTPLLVGLANRDDDVDEAERLHHVAFEQLRSATRDEEEHFVERMRRWEAARGDPFAAEPVGLLDVDVDDEDEDLALDGDGDDEVEVMLDLGTAAPQRHLPPPAVSRAELDELARRLQAGACELEDYALVREVQARSRSHSARV</sequence>
<dbReference type="OMA" id="PPHESHL"/>